<dbReference type="PANTHER" id="PTHR39452">
    <property type="entry name" value="CHEY-P PHOSPHATASE CHEX"/>
    <property type="match status" value="1"/>
</dbReference>
<dbReference type="InterPro" id="IPR028051">
    <property type="entry name" value="CheX-like_dom"/>
</dbReference>
<name>A0ABY9KW01_9BACI</name>
<accession>A0ABY9KW01</accession>
<evidence type="ECO:0000313" key="4">
    <source>
        <dbReference type="Proteomes" id="UP001180087"/>
    </source>
</evidence>
<gene>
    <name evidence="3" type="ORF">QR721_00995</name>
</gene>
<keyword evidence="1" id="KW-0145">Chemotaxis</keyword>
<dbReference type="RefSeq" id="WP_348028296.1">
    <property type="nucleotide sequence ID" value="NZ_CP129113.1"/>
</dbReference>
<protein>
    <submittedName>
        <fullName evidence="3">Chemotaxis protein CheX</fullName>
    </submittedName>
</protein>
<evidence type="ECO:0000256" key="1">
    <source>
        <dbReference type="ARBA" id="ARBA00022500"/>
    </source>
</evidence>
<dbReference type="InterPro" id="IPR038756">
    <property type="entry name" value="CheX-like"/>
</dbReference>
<dbReference type="EMBL" id="CP129113">
    <property type="protein sequence ID" value="WLV24850.1"/>
    <property type="molecule type" value="Genomic_DNA"/>
</dbReference>
<dbReference type="Gene3D" id="3.40.1550.10">
    <property type="entry name" value="CheC-like"/>
    <property type="match status" value="1"/>
</dbReference>
<dbReference type="Proteomes" id="UP001180087">
    <property type="component" value="Chromosome"/>
</dbReference>
<dbReference type="InterPro" id="IPR028976">
    <property type="entry name" value="CheC-like_sf"/>
</dbReference>
<sequence length="155" mass="16929">MSIQLLRDQEPWTTELLNMTVTALKNVVPLSPKVTPPKVLRSELEMTYGVLIGFTGDLKGNLVIRGDVNTFGNLGQVMFGMPLQDEMLQSFTGELGNMLAGSMATLVSLEGRATDITAPTVMQGSSILAGYEQSIMLSVHYEMVGKLDIFLMLKE</sequence>
<dbReference type="Pfam" id="PF13690">
    <property type="entry name" value="CheX"/>
    <property type="match status" value="1"/>
</dbReference>
<keyword evidence="4" id="KW-1185">Reference proteome</keyword>
<dbReference type="CDD" id="cd17906">
    <property type="entry name" value="CheX"/>
    <property type="match status" value="1"/>
</dbReference>
<organism evidence="3 4">
    <name type="scientific">Aciduricibacillus chroicocephali</name>
    <dbReference type="NCBI Taxonomy" id="3054939"/>
    <lineage>
        <taxon>Bacteria</taxon>
        <taxon>Bacillati</taxon>
        <taxon>Bacillota</taxon>
        <taxon>Bacilli</taxon>
        <taxon>Bacillales</taxon>
        <taxon>Bacillaceae</taxon>
        <taxon>Aciduricibacillus</taxon>
    </lineage>
</organism>
<proteinExistence type="predicted"/>
<dbReference type="SUPFAM" id="SSF103039">
    <property type="entry name" value="CheC-like"/>
    <property type="match status" value="1"/>
</dbReference>
<dbReference type="PANTHER" id="PTHR39452:SF1">
    <property type="entry name" value="CHEY-P PHOSPHATASE CHEX"/>
    <property type="match status" value="1"/>
</dbReference>
<evidence type="ECO:0000259" key="2">
    <source>
        <dbReference type="Pfam" id="PF13690"/>
    </source>
</evidence>
<evidence type="ECO:0000313" key="3">
    <source>
        <dbReference type="EMBL" id="WLV24850.1"/>
    </source>
</evidence>
<feature type="domain" description="Chemotaxis phosphatase CheX-like" evidence="2">
    <location>
        <begin position="49"/>
        <end position="129"/>
    </location>
</feature>
<reference evidence="3" key="1">
    <citation type="submission" date="2023-06" db="EMBL/GenBank/DDBJ databases">
        <title>A Treasure from Seagulls: Isolation and Description of Aciduricobacillus qingdaonensis gen. nov., sp. nov., a Rare Obligately Uric Acid-utilizing Member in the Family Bacillaceae.</title>
        <authorList>
            <person name="Liu W."/>
            <person name="Wang B."/>
        </authorList>
    </citation>
    <scope>NUCLEOTIDE SEQUENCE</scope>
    <source>
        <strain evidence="3">44XB</strain>
    </source>
</reference>